<sequence>MMANVVPVKSTATLLRLFRKRRRENVSKVMDAPMVIPNQTGRKALVVSCKGPLMYSPTSVKGTGVASEIGHVSCYAGAQTSIYLTGAL</sequence>
<name>A0A8X6QK75_NEPPI</name>
<proteinExistence type="predicted"/>
<dbReference type="AlphaFoldDB" id="A0A8X6QK75"/>
<dbReference type="EMBL" id="BMAW01127945">
    <property type="protein sequence ID" value="GFU23384.1"/>
    <property type="molecule type" value="Genomic_DNA"/>
</dbReference>
<reference evidence="1" key="1">
    <citation type="submission" date="2020-08" db="EMBL/GenBank/DDBJ databases">
        <title>Multicomponent nature underlies the extraordinary mechanical properties of spider dragline silk.</title>
        <authorList>
            <person name="Kono N."/>
            <person name="Nakamura H."/>
            <person name="Mori M."/>
            <person name="Yoshida Y."/>
            <person name="Ohtoshi R."/>
            <person name="Malay A.D."/>
            <person name="Moran D.A.P."/>
            <person name="Tomita M."/>
            <person name="Numata K."/>
            <person name="Arakawa K."/>
        </authorList>
    </citation>
    <scope>NUCLEOTIDE SEQUENCE</scope>
</reference>
<protein>
    <submittedName>
        <fullName evidence="1">Uncharacterized protein</fullName>
    </submittedName>
</protein>
<comment type="caution">
    <text evidence="1">The sequence shown here is derived from an EMBL/GenBank/DDBJ whole genome shotgun (WGS) entry which is preliminary data.</text>
</comment>
<gene>
    <name evidence="1" type="ORF">NPIL_621291</name>
</gene>
<organism evidence="1 2">
    <name type="scientific">Nephila pilipes</name>
    <name type="common">Giant wood spider</name>
    <name type="synonym">Nephila maculata</name>
    <dbReference type="NCBI Taxonomy" id="299642"/>
    <lineage>
        <taxon>Eukaryota</taxon>
        <taxon>Metazoa</taxon>
        <taxon>Ecdysozoa</taxon>
        <taxon>Arthropoda</taxon>
        <taxon>Chelicerata</taxon>
        <taxon>Arachnida</taxon>
        <taxon>Araneae</taxon>
        <taxon>Araneomorphae</taxon>
        <taxon>Entelegynae</taxon>
        <taxon>Araneoidea</taxon>
        <taxon>Nephilidae</taxon>
        <taxon>Nephila</taxon>
    </lineage>
</organism>
<accession>A0A8X6QK75</accession>
<evidence type="ECO:0000313" key="2">
    <source>
        <dbReference type="Proteomes" id="UP000887013"/>
    </source>
</evidence>
<keyword evidence="2" id="KW-1185">Reference proteome</keyword>
<evidence type="ECO:0000313" key="1">
    <source>
        <dbReference type="EMBL" id="GFU23384.1"/>
    </source>
</evidence>
<dbReference type="Proteomes" id="UP000887013">
    <property type="component" value="Unassembled WGS sequence"/>
</dbReference>